<reference evidence="3" key="1">
    <citation type="submission" date="2011-11" db="EMBL/GenBank/DDBJ databases">
        <title>Complete sequence of Paenibacillus terrae HPL-003.</title>
        <authorList>
            <person name="Shin S.H."/>
            <person name="Kim S."/>
            <person name="Kim J.Y."/>
        </authorList>
    </citation>
    <scope>NUCLEOTIDE SEQUENCE [LARGE SCALE GENOMIC DNA]</scope>
    <source>
        <strain evidence="3">HPL-003</strain>
    </source>
</reference>
<dbReference type="OrthoDB" id="178899at2"/>
<evidence type="ECO:0000313" key="2">
    <source>
        <dbReference type="EMBL" id="AET60605.1"/>
    </source>
</evidence>
<gene>
    <name evidence="2" type="ordered locus">HPL003_19325</name>
</gene>
<dbReference type="KEGG" id="pta:HPL003_19325"/>
<dbReference type="GO" id="GO:0004497">
    <property type="term" value="F:monooxygenase activity"/>
    <property type="evidence" value="ECO:0007669"/>
    <property type="project" value="TreeGrafter"/>
</dbReference>
<proteinExistence type="predicted"/>
<dbReference type="PRINTS" id="PR00411">
    <property type="entry name" value="PNDRDTASEI"/>
</dbReference>
<dbReference type="GO" id="GO:0050660">
    <property type="term" value="F:flavin adenine dinucleotide binding"/>
    <property type="evidence" value="ECO:0007669"/>
    <property type="project" value="TreeGrafter"/>
</dbReference>
<evidence type="ECO:0000313" key="3">
    <source>
        <dbReference type="Proteomes" id="UP000005876"/>
    </source>
</evidence>
<dbReference type="InterPro" id="IPR050982">
    <property type="entry name" value="Auxin_biosynth/cation_transpt"/>
</dbReference>
<dbReference type="PRINTS" id="PR00368">
    <property type="entry name" value="FADPNR"/>
</dbReference>
<dbReference type="STRING" id="985665.HPL003_19325"/>
<dbReference type="Proteomes" id="UP000005876">
    <property type="component" value="Chromosome"/>
</dbReference>
<dbReference type="SUPFAM" id="SSF51905">
    <property type="entry name" value="FAD/NAD(P)-binding domain"/>
    <property type="match status" value="2"/>
</dbReference>
<evidence type="ECO:0000256" key="1">
    <source>
        <dbReference type="ARBA" id="ARBA00023002"/>
    </source>
</evidence>
<sequence length="375" mass="40812">MNQLDCIIVGAGPAGIGMGNVLQDLGVTEFVILERGEVGSSFLLWQKEMRLLTPSFTGNAYGMLDLNAVTMNTSPAYTLGTEHPSGREYAAYLQAVATFKELPIETGIDVISVRKTASGFQVETSKGTKLAKHVIWAGGEFQYPRLDGFPGADLCLHTSLIQDWTQVESGEVVIIGGYESGADAAIHLARLGKKVQVIDRNGRWHVKGSSDPSVELSPYTKDRLRDISSTGHATFVNGYTVYRVEAAGDNLYDVYCEDADGNTMMLQTGHAPILASGFKGSITLIEDLFEKDEQGRVLLNTKDESTITPGLFLVGPGVAHGNLLFCFIYKFRQRFAVVGQVIGNNLSLEMPMLDTYRKEGLLLDDLSCCGEECKC</sequence>
<dbReference type="Gene3D" id="3.50.50.60">
    <property type="entry name" value="FAD/NAD(P)-binding domain"/>
    <property type="match status" value="2"/>
</dbReference>
<dbReference type="RefSeq" id="WP_014281305.1">
    <property type="nucleotide sequence ID" value="NC_016641.1"/>
</dbReference>
<reference evidence="2 3" key="3">
    <citation type="journal article" date="2012" name="J. Bacteriol.">
        <title>Genome Sequence of Paenibacillus terrae HPL-003, a Xylanase-Producing Bacterium Isolated from Soil Found in Forest Residue.</title>
        <authorList>
            <person name="Shin S.H."/>
            <person name="Kim S."/>
            <person name="Kim J.Y."/>
            <person name="Song H.Y."/>
            <person name="Cho S.J."/>
            <person name="Kim D.R."/>
            <person name="Lee K.I."/>
            <person name="Lim H.K."/>
            <person name="Park N.J."/>
            <person name="Hwang I.T."/>
            <person name="Yang K.S."/>
        </authorList>
    </citation>
    <scope>NUCLEOTIDE SEQUENCE [LARGE SCALE GENOMIC DNA]</scope>
    <source>
        <strain evidence="2 3">HPL-003</strain>
    </source>
</reference>
<dbReference type="PANTHER" id="PTHR43539">
    <property type="entry name" value="FLAVIN-BINDING MONOOXYGENASE-LIKE PROTEIN (AFU_ORTHOLOGUE AFUA_4G09220)"/>
    <property type="match status" value="1"/>
</dbReference>
<dbReference type="HOGENOM" id="CLU_037483_0_0_9"/>
<protein>
    <submittedName>
        <fullName evidence="2">FAD-dependent pyridine nucleotide-disulfide oxidoreductase</fullName>
    </submittedName>
</protein>
<dbReference type="InterPro" id="IPR036188">
    <property type="entry name" value="FAD/NAD-bd_sf"/>
</dbReference>
<dbReference type="AlphaFoldDB" id="G7W2U9"/>
<dbReference type="EMBL" id="CP003107">
    <property type="protein sequence ID" value="AET60605.1"/>
    <property type="molecule type" value="Genomic_DNA"/>
</dbReference>
<keyword evidence="1" id="KW-0560">Oxidoreductase</keyword>
<name>G7W2U9_PAETH</name>
<dbReference type="PANTHER" id="PTHR43539:SF89">
    <property type="entry name" value="NAD(P)-BINDING DOMAIN-CONTAINING PROTEIN"/>
    <property type="match status" value="1"/>
</dbReference>
<organism evidence="2 3">
    <name type="scientific">Paenibacillus terrae (strain HPL-003)</name>
    <dbReference type="NCBI Taxonomy" id="985665"/>
    <lineage>
        <taxon>Bacteria</taxon>
        <taxon>Bacillati</taxon>
        <taxon>Bacillota</taxon>
        <taxon>Bacilli</taxon>
        <taxon>Bacillales</taxon>
        <taxon>Paenibacillaceae</taxon>
        <taxon>Paenibacillus</taxon>
    </lineage>
</organism>
<reference key="2">
    <citation type="submission" date="2011-11" db="EMBL/GenBank/DDBJ databases">
        <authorList>
            <person name="Shin S.H."/>
            <person name="Kim S."/>
            <person name="Kim J.Y."/>
        </authorList>
    </citation>
    <scope>NUCLEOTIDE SEQUENCE</scope>
    <source>
        <strain>HPL-003</strain>
    </source>
</reference>
<dbReference type="eggNOG" id="COG2072">
    <property type="taxonomic scope" value="Bacteria"/>
</dbReference>
<dbReference type="Pfam" id="PF13738">
    <property type="entry name" value="Pyr_redox_3"/>
    <property type="match status" value="1"/>
</dbReference>
<accession>G7W2U9</accession>